<dbReference type="GO" id="GO:0009088">
    <property type="term" value="P:threonine biosynthetic process"/>
    <property type="evidence" value="ECO:0007669"/>
    <property type="project" value="UniProtKB-UniPathway"/>
</dbReference>
<keyword evidence="11" id="KW-0457">Lysine biosynthesis</keyword>
<dbReference type="InterPro" id="IPR045865">
    <property type="entry name" value="ACT-like_dom_sf"/>
</dbReference>
<reference evidence="15 16" key="1">
    <citation type="journal article" date="2011" name="Stand. Genomic Sci.">
        <title>Complete genome sequence of Isosphaera pallida type strain (IS1B).</title>
        <authorList>
            <consortium name="US DOE Joint Genome Institute (JGI-PGF)"/>
            <person name="Goker M."/>
            <person name="Cleland D."/>
            <person name="Saunders E."/>
            <person name="Lapidus A."/>
            <person name="Nolan M."/>
            <person name="Lucas S."/>
            <person name="Hammon N."/>
            <person name="Deshpande S."/>
            <person name="Cheng J.F."/>
            <person name="Tapia R."/>
            <person name="Han C."/>
            <person name="Goodwin L."/>
            <person name="Pitluck S."/>
            <person name="Liolios K."/>
            <person name="Pagani I."/>
            <person name="Ivanova N."/>
            <person name="Mavromatis K."/>
            <person name="Pati A."/>
            <person name="Chen A."/>
            <person name="Palaniappan K."/>
            <person name="Land M."/>
            <person name="Hauser L."/>
            <person name="Chang Y.J."/>
            <person name="Jeffries C.D."/>
            <person name="Detter J.C."/>
            <person name="Beck B."/>
            <person name="Woyke T."/>
            <person name="Bristow J."/>
            <person name="Eisen J.A."/>
            <person name="Markowitz V."/>
            <person name="Hugenholtz P."/>
            <person name="Kyrpides N.C."/>
            <person name="Klenk H.P."/>
        </authorList>
    </citation>
    <scope>NUCLEOTIDE SEQUENCE [LARGE SCALE GENOMIC DNA]</scope>
    <source>
        <strain evidence="16">ATCC 43644 / DSM 9630 / IS1B</strain>
    </source>
</reference>
<accession>E8R059</accession>
<feature type="domain" description="ACT" evidence="14">
    <location>
        <begin position="545"/>
        <end position="611"/>
    </location>
</feature>
<dbReference type="PROSITE" id="PS00324">
    <property type="entry name" value="ASPARTOKINASE"/>
    <property type="match status" value="1"/>
</dbReference>
<evidence type="ECO:0000256" key="4">
    <source>
        <dbReference type="ARBA" id="ARBA00010122"/>
    </source>
</evidence>
<dbReference type="InterPro" id="IPR036393">
    <property type="entry name" value="AceGlu_kinase-like_sf"/>
</dbReference>
<evidence type="ECO:0000256" key="9">
    <source>
        <dbReference type="ARBA" id="ARBA00022777"/>
    </source>
</evidence>
<evidence type="ECO:0000313" key="16">
    <source>
        <dbReference type="Proteomes" id="UP000008631"/>
    </source>
</evidence>
<name>E8R059_ISOPI</name>
<dbReference type="InterPro" id="IPR005260">
    <property type="entry name" value="Asp_kin_monofn"/>
</dbReference>
<keyword evidence="6 13" id="KW-0028">Amino-acid biosynthesis</keyword>
<evidence type="ECO:0000256" key="8">
    <source>
        <dbReference type="ARBA" id="ARBA00022741"/>
    </source>
</evidence>
<comment type="pathway">
    <text evidence="1 13">Amino-acid biosynthesis; L-lysine biosynthesis via DAP pathway; (S)-tetrahydrodipicolinate from L-aspartate: step 1/4.</text>
</comment>
<protein>
    <recommendedName>
        <fullName evidence="5">aspartate kinase</fullName>
        <ecNumber evidence="5">2.7.2.4</ecNumber>
    </recommendedName>
</protein>
<dbReference type="FunFam" id="3.30.2130.10:FF:000002">
    <property type="entry name" value="Aspartokinase"/>
    <property type="match status" value="1"/>
</dbReference>
<dbReference type="GO" id="GO:0004072">
    <property type="term" value="F:aspartate kinase activity"/>
    <property type="evidence" value="ECO:0007669"/>
    <property type="project" value="UniProtKB-EC"/>
</dbReference>
<dbReference type="NCBIfam" id="NF005155">
    <property type="entry name" value="PRK06635.1-4"/>
    <property type="match status" value="1"/>
</dbReference>
<dbReference type="Pfam" id="PF01842">
    <property type="entry name" value="ACT"/>
    <property type="match status" value="1"/>
</dbReference>
<evidence type="ECO:0000256" key="13">
    <source>
        <dbReference type="RuleBase" id="RU004249"/>
    </source>
</evidence>
<comment type="pathway">
    <text evidence="2 13">Amino-acid biosynthesis; L-methionine biosynthesis via de novo pathway; L-homoserine from L-aspartate: step 1/3.</text>
</comment>
<dbReference type="NCBIfam" id="TIGR00657">
    <property type="entry name" value="asp_kinases"/>
    <property type="match status" value="1"/>
</dbReference>
<dbReference type="GO" id="GO:0009090">
    <property type="term" value="P:homoserine biosynthetic process"/>
    <property type="evidence" value="ECO:0007669"/>
    <property type="project" value="TreeGrafter"/>
</dbReference>
<dbReference type="FunCoup" id="E8R059">
    <property type="interactions" value="478"/>
</dbReference>
<dbReference type="Gene3D" id="3.30.2130.10">
    <property type="entry name" value="VC0802-like"/>
    <property type="match status" value="2"/>
</dbReference>
<dbReference type="SUPFAM" id="SSF55021">
    <property type="entry name" value="ACT-like"/>
    <property type="match status" value="4"/>
</dbReference>
<dbReference type="InterPro" id="IPR001048">
    <property type="entry name" value="Asp/Glu/Uridylate_kinase"/>
</dbReference>
<evidence type="ECO:0000256" key="6">
    <source>
        <dbReference type="ARBA" id="ARBA00022605"/>
    </source>
</evidence>
<evidence type="ECO:0000256" key="1">
    <source>
        <dbReference type="ARBA" id="ARBA00004766"/>
    </source>
</evidence>
<dbReference type="InterPro" id="IPR002912">
    <property type="entry name" value="ACT_dom"/>
</dbReference>
<proteinExistence type="inferred from homology"/>
<dbReference type="eggNOG" id="COG0527">
    <property type="taxonomic scope" value="Bacteria"/>
</dbReference>
<evidence type="ECO:0000256" key="12">
    <source>
        <dbReference type="ARBA" id="ARBA00047872"/>
    </source>
</evidence>
<dbReference type="OrthoDB" id="9799110at2"/>
<dbReference type="CDD" id="cd04936">
    <property type="entry name" value="ACT_AKii-LysC-BS-like_2"/>
    <property type="match status" value="1"/>
</dbReference>
<dbReference type="PANTHER" id="PTHR21499">
    <property type="entry name" value="ASPARTATE KINASE"/>
    <property type="match status" value="1"/>
</dbReference>
<dbReference type="Gene3D" id="3.40.1160.10">
    <property type="entry name" value="Acetylglutamate kinase-like"/>
    <property type="match status" value="1"/>
</dbReference>
<evidence type="ECO:0000256" key="5">
    <source>
        <dbReference type="ARBA" id="ARBA00013059"/>
    </source>
</evidence>
<dbReference type="PANTHER" id="PTHR21499:SF3">
    <property type="entry name" value="ASPARTOKINASE"/>
    <property type="match status" value="1"/>
</dbReference>
<keyword evidence="10" id="KW-0067">ATP-binding</keyword>
<dbReference type="PROSITE" id="PS51671">
    <property type="entry name" value="ACT"/>
    <property type="match status" value="4"/>
</dbReference>
<dbReference type="NCBIfam" id="TIGR00656">
    <property type="entry name" value="asp_kin_monofn"/>
    <property type="match status" value="1"/>
</dbReference>
<dbReference type="InterPro" id="IPR018042">
    <property type="entry name" value="Aspartate_kinase_CS"/>
</dbReference>
<dbReference type="UniPathway" id="UPA00051">
    <property type="reaction ID" value="UER00462"/>
</dbReference>
<keyword evidence="8" id="KW-0547">Nucleotide-binding</keyword>
<dbReference type="InParanoid" id="E8R059"/>
<feature type="domain" description="ACT" evidence="14">
    <location>
        <begin position="265"/>
        <end position="343"/>
    </location>
</feature>
<feature type="domain" description="ACT" evidence="14">
    <location>
        <begin position="468"/>
        <end position="539"/>
    </location>
</feature>
<evidence type="ECO:0000256" key="11">
    <source>
        <dbReference type="ARBA" id="ARBA00023154"/>
    </source>
</evidence>
<dbReference type="CDD" id="cd04913">
    <property type="entry name" value="ACT_AKii-LysC-BS-like_1"/>
    <property type="match status" value="2"/>
</dbReference>
<evidence type="ECO:0000256" key="3">
    <source>
        <dbReference type="ARBA" id="ARBA00005139"/>
    </source>
</evidence>
<keyword evidence="16" id="KW-1185">Reference proteome</keyword>
<dbReference type="GO" id="GO:0009089">
    <property type="term" value="P:lysine biosynthetic process via diaminopimelate"/>
    <property type="evidence" value="ECO:0007669"/>
    <property type="project" value="UniProtKB-UniPathway"/>
</dbReference>
<dbReference type="CDD" id="cd04261">
    <property type="entry name" value="AAK_AKii-LysC-BS"/>
    <property type="match status" value="1"/>
</dbReference>
<dbReference type="InterPro" id="IPR054352">
    <property type="entry name" value="ACT_Aspartokinase"/>
</dbReference>
<evidence type="ECO:0000259" key="14">
    <source>
        <dbReference type="PROSITE" id="PS51671"/>
    </source>
</evidence>
<evidence type="ECO:0000256" key="7">
    <source>
        <dbReference type="ARBA" id="ARBA00022679"/>
    </source>
</evidence>
<dbReference type="EMBL" id="CP002353">
    <property type="protein sequence ID" value="ADV61177.1"/>
    <property type="molecule type" value="Genomic_DNA"/>
</dbReference>
<dbReference type="NCBIfam" id="NF005154">
    <property type="entry name" value="PRK06635.1-2"/>
    <property type="match status" value="1"/>
</dbReference>
<feature type="domain" description="ACT" evidence="14">
    <location>
        <begin position="345"/>
        <end position="412"/>
    </location>
</feature>
<comment type="catalytic activity">
    <reaction evidence="12">
        <text>L-aspartate + ATP = 4-phospho-L-aspartate + ADP</text>
        <dbReference type="Rhea" id="RHEA:23776"/>
        <dbReference type="ChEBI" id="CHEBI:29991"/>
        <dbReference type="ChEBI" id="CHEBI:30616"/>
        <dbReference type="ChEBI" id="CHEBI:57535"/>
        <dbReference type="ChEBI" id="CHEBI:456216"/>
        <dbReference type="EC" id="2.7.2.4"/>
    </reaction>
</comment>
<evidence type="ECO:0000256" key="2">
    <source>
        <dbReference type="ARBA" id="ARBA00004986"/>
    </source>
</evidence>
<dbReference type="Pfam" id="PF22468">
    <property type="entry name" value="ACT_9"/>
    <property type="match status" value="3"/>
</dbReference>
<dbReference type="RefSeq" id="WP_013563466.1">
    <property type="nucleotide sequence ID" value="NC_014962.1"/>
</dbReference>
<dbReference type="NCBIfam" id="NF005656">
    <property type="entry name" value="PRK07431.1"/>
    <property type="match status" value="1"/>
</dbReference>
<organism evidence="15 16">
    <name type="scientific">Isosphaera pallida (strain ATCC 43644 / DSM 9630 / IS1B)</name>
    <dbReference type="NCBI Taxonomy" id="575540"/>
    <lineage>
        <taxon>Bacteria</taxon>
        <taxon>Pseudomonadati</taxon>
        <taxon>Planctomycetota</taxon>
        <taxon>Planctomycetia</taxon>
        <taxon>Isosphaerales</taxon>
        <taxon>Isosphaeraceae</taxon>
        <taxon>Isosphaera</taxon>
    </lineage>
</organism>
<dbReference type="Pfam" id="PF00696">
    <property type="entry name" value="AA_kinase"/>
    <property type="match status" value="1"/>
</dbReference>
<dbReference type="UniPathway" id="UPA00050">
    <property type="reaction ID" value="UER00461"/>
</dbReference>
<dbReference type="CDD" id="cd04923">
    <property type="entry name" value="ACT_AK-LysC-DapG-like_2"/>
    <property type="match status" value="1"/>
</dbReference>
<dbReference type="STRING" id="575540.Isop_0584"/>
<comment type="similarity">
    <text evidence="4">Belongs to the aspartokinase family.</text>
</comment>
<sequence>MSLVVQKFGGTSVADSGKILSAARRAINTARQGHRVLMVVSARGHTTDELIKAALEINERPPAREMDMLLSTGEQVSVALMAMAIEALGERAISFTGGQIGLVTDSFHTKARIKNIDPQRILAALEDGFIVIVAGFQGVDEHYNITTLGRGGSDTTAVALAAALKADVCEIYTDVDGVFTTDPRIVAEARRIDKISFDEMLELASLGAGVMHSRSIEFAKKYGVRIHVRNSMSDAPGTWIVGDNEARRLGVCVTGAALARDEARVTVLGVPDQPGAVHTLFREIADRRIMVDMIVQNVATDGLAEVSFTVAASDLADTLLAAEAAARAVGARRVVHDPNVSKVSVVGTGMRYHHGVAATMFEALASVGINIQMITTSEIKISALVARDQAAAALRAVHAAFKLECPPQDDPPGYVPQPPIPSVDRTTDDLVVELDDPESHRRFLARPDSGMEGLVITAVDLDDTQARLTLESIPDRPGYAASIFRAVADAGIMVDMIVQNAGVAGSASLSFTVPRQDGPRTLEVIRTHPEVQTVILDENLAKLAVAGIGMRSHVGVAVRMFGALAARDINIALINTSEVRINVAVDRSRAAEALQALRDVFGIKHPSMSNP</sequence>
<evidence type="ECO:0000313" key="15">
    <source>
        <dbReference type="EMBL" id="ADV61177.1"/>
    </source>
</evidence>
<keyword evidence="7 15" id="KW-0808">Transferase</keyword>
<dbReference type="GO" id="GO:0005829">
    <property type="term" value="C:cytosol"/>
    <property type="evidence" value="ECO:0007669"/>
    <property type="project" value="TreeGrafter"/>
</dbReference>
<gene>
    <name evidence="15" type="ordered locus">Isop_0584</name>
</gene>
<dbReference type="SUPFAM" id="SSF53633">
    <property type="entry name" value="Carbamate kinase-like"/>
    <property type="match status" value="1"/>
</dbReference>
<dbReference type="InterPro" id="IPR041740">
    <property type="entry name" value="AKii-LysC-BS"/>
</dbReference>
<keyword evidence="9 15" id="KW-0418">Kinase</keyword>
<dbReference type="FunFam" id="3.40.1160.10:FF:000002">
    <property type="entry name" value="Aspartokinase"/>
    <property type="match status" value="1"/>
</dbReference>
<dbReference type="InterPro" id="IPR001341">
    <property type="entry name" value="Asp_kinase"/>
</dbReference>
<dbReference type="GO" id="GO:0005524">
    <property type="term" value="F:ATP binding"/>
    <property type="evidence" value="ECO:0007669"/>
    <property type="project" value="UniProtKB-KW"/>
</dbReference>
<dbReference type="KEGG" id="ipa:Isop_0584"/>
<evidence type="ECO:0000256" key="10">
    <source>
        <dbReference type="ARBA" id="ARBA00022840"/>
    </source>
</evidence>
<dbReference type="Proteomes" id="UP000008631">
    <property type="component" value="Chromosome"/>
</dbReference>
<dbReference type="HOGENOM" id="CLU_009116_3_2_0"/>
<dbReference type="AlphaFoldDB" id="E8R059"/>
<dbReference type="UniPathway" id="UPA00034">
    <property type="reaction ID" value="UER00015"/>
</dbReference>
<comment type="pathway">
    <text evidence="3 13">Amino-acid biosynthesis; L-threonine biosynthesis; L-threonine from L-aspartate: step 1/5.</text>
</comment>
<dbReference type="EC" id="2.7.2.4" evidence="5"/>